<organism evidence="2">
    <name type="scientific">Arundo donax</name>
    <name type="common">Giant reed</name>
    <name type="synonym">Donax arundinaceus</name>
    <dbReference type="NCBI Taxonomy" id="35708"/>
    <lineage>
        <taxon>Eukaryota</taxon>
        <taxon>Viridiplantae</taxon>
        <taxon>Streptophyta</taxon>
        <taxon>Embryophyta</taxon>
        <taxon>Tracheophyta</taxon>
        <taxon>Spermatophyta</taxon>
        <taxon>Magnoliopsida</taxon>
        <taxon>Liliopsida</taxon>
        <taxon>Poales</taxon>
        <taxon>Poaceae</taxon>
        <taxon>PACMAD clade</taxon>
        <taxon>Arundinoideae</taxon>
        <taxon>Arundineae</taxon>
        <taxon>Arundo</taxon>
    </lineage>
</organism>
<protein>
    <submittedName>
        <fullName evidence="2">Uncharacterized protein</fullName>
    </submittedName>
</protein>
<name>A0A0A8YTJ9_ARUDO</name>
<dbReference type="AlphaFoldDB" id="A0A0A8YTJ9"/>
<evidence type="ECO:0000256" key="1">
    <source>
        <dbReference type="SAM" id="MobiDB-lite"/>
    </source>
</evidence>
<feature type="region of interest" description="Disordered" evidence="1">
    <location>
        <begin position="21"/>
        <end position="60"/>
    </location>
</feature>
<evidence type="ECO:0000313" key="2">
    <source>
        <dbReference type="EMBL" id="JAD29891.1"/>
    </source>
</evidence>
<dbReference type="EMBL" id="GBRH01268004">
    <property type="protein sequence ID" value="JAD29891.1"/>
    <property type="molecule type" value="Transcribed_RNA"/>
</dbReference>
<reference evidence="2" key="2">
    <citation type="journal article" date="2015" name="Data Brief">
        <title>Shoot transcriptome of the giant reed, Arundo donax.</title>
        <authorList>
            <person name="Barrero R.A."/>
            <person name="Guerrero F.D."/>
            <person name="Moolhuijzen P."/>
            <person name="Goolsby J.A."/>
            <person name="Tidwell J."/>
            <person name="Bellgard S.E."/>
            <person name="Bellgard M.I."/>
        </authorList>
    </citation>
    <scope>NUCLEOTIDE SEQUENCE</scope>
    <source>
        <tissue evidence="2">Shoot tissue taken approximately 20 cm above the soil surface</tissue>
    </source>
</reference>
<proteinExistence type="predicted"/>
<reference evidence="2" key="1">
    <citation type="submission" date="2014-09" db="EMBL/GenBank/DDBJ databases">
        <authorList>
            <person name="Magalhaes I.L.F."/>
            <person name="Oliveira U."/>
            <person name="Santos F.R."/>
            <person name="Vidigal T.H.D.A."/>
            <person name="Brescovit A.D."/>
            <person name="Santos A.J."/>
        </authorList>
    </citation>
    <scope>NUCLEOTIDE SEQUENCE</scope>
    <source>
        <tissue evidence="2">Shoot tissue taken approximately 20 cm above the soil surface</tissue>
    </source>
</reference>
<sequence length="60" mass="6727">MVLANLLCSGSPRVRIRRNRCRRVRRRPSSGPLRPRPRRPKGALRTGLVMEECGAGSKTS</sequence>
<accession>A0A0A8YTJ9</accession>